<dbReference type="Pfam" id="PF00015">
    <property type="entry name" value="MCPsignal"/>
    <property type="match status" value="1"/>
</dbReference>
<keyword evidence="4 6" id="KW-0807">Transducer</keyword>
<dbReference type="PANTHER" id="PTHR32089">
    <property type="entry name" value="METHYL-ACCEPTING CHEMOTAXIS PROTEIN MCPB"/>
    <property type="match status" value="1"/>
</dbReference>
<dbReference type="SMART" id="SM00304">
    <property type="entry name" value="HAMP"/>
    <property type="match status" value="1"/>
</dbReference>
<dbReference type="PROSITE" id="PS50885">
    <property type="entry name" value="HAMP"/>
    <property type="match status" value="1"/>
</dbReference>
<feature type="transmembrane region" description="Helical" evidence="8">
    <location>
        <begin position="16"/>
        <end position="35"/>
    </location>
</feature>
<evidence type="ECO:0000256" key="1">
    <source>
        <dbReference type="ARBA" id="ARBA00004236"/>
    </source>
</evidence>
<dbReference type="RefSeq" id="WP_244724892.1">
    <property type="nucleotide sequence ID" value="NZ_JALIRP010000003.1"/>
</dbReference>
<comment type="similarity">
    <text evidence="5">Belongs to the methyl-accepting chemotaxis (MCP) protein family.</text>
</comment>
<sequence>MKLIANQKISVKINSLIVFFLLFLAVIGMIGYISLRTVNANAKEMYEDKMLPNEVLSQLITISTQIDAYQTKLILGDTRVDRASTIAEIDQLKEQDAATRKQLESYGKQAVDQDLYKQYLKLVKNGEEHYVRVKELLEKNNSTEAYVYYDLNFRTNIDSIVTVLRKMKSINLENAEQFNQINSKQAQNSMTLVLIVLLAAIVICGTAGFFISRIINKPIKELQMVMAKAESGNLAVKGSYQSKDELGQLTKSFNGMIEAIREMISKMSIHSSIIATNSEKLLSNAEKITQHTSHNAEELQEVASQAVIQSHNIQESSRVVEEVAAGVQKITEATASVADFANHSSKQADTGSEQIARINDQMNAILDSSKETGEEIRTFHKQTEDIGKTVLIIQELAEQVNLLSLNASIEAARAGEYGRGFAVVANEVKRLAEHSKESSREIVAIVNSIQDRSSHAVMLVDKEQQEVERGMIEMHAAKQAFEEINESVQQLTEQLHEVSASAEEISASTEQVTATLLHMNGAIEHSSNQTVRVAKSTNDQVSVIQNMKGDINDLSGVAIELQELSQKFKL</sequence>
<evidence type="ECO:0000256" key="5">
    <source>
        <dbReference type="ARBA" id="ARBA00029447"/>
    </source>
</evidence>
<dbReference type="GO" id="GO:0005886">
    <property type="term" value="C:plasma membrane"/>
    <property type="evidence" value="ECO:0007669"/>
    <property type="project" value="UniProtKB-SubCell"/>
</dbReference>
<evidence type="ECO:0000256" key="7">
    <source>
        <dbReference type="SAM" id="Coils"/>
    </source>
</evidence>
<dbReference type="EMBL" id="JALIRP010000003">
    <property type="protein sequence ID" value="MCJ8012197.1"/>
    <property type="molecule type" value="Genomic_DNA"/>
</dbReference>
<protein>
    <submittedName>
        <fullName evidence="11">Methyl-accepting chemotaxis protein</fullName>
    </submittedName>
</protein>
<proteinExistence type="inferred from homology"/>
<keyword evidence="2" id="KW-1003">Cell membrane</keyword>
<name>A0A9X2B511_9BACL</name>
<evidence type="ECO:0000259" key="10">
    <source>
        <dbReference type="PROSITE" id="PS50885"/>
    </source>
</evidence>
<dbReference type="AlphaFoldDB" id="A0A9X2B511"/>
<keyword evidence="7" id="KW-0175">Coiled coil</keyword>
<evidence type="ECO:0000256" key="3">
    <source>
        <dbReference type="ARBA" id="ARBA00023136"/>
    </source>
</evidence>
<evidence type="ECO:0000256" key="6">
    <source>
        <dbReference type="PROSITE-ProRule" id="PRU00284"/>
    </source>
</evidence>
<accession>A0A9X2B511</accession>
<organism evidence="11 12">
    <name type="scientific">Paenibacillus mangrovi</name>
    <dbReference type="NCBI Taxonomy" id="2931978"/>
    <lineage>
        <taxon>Bacteria</taxon>
        <taxon>Bacillati</taxon>
        <taxon>Bacillota</taxon>
        <taxon>Bacilli</taxon>
        <taxon>Bacillales</taxon>
        <taxon>Paenibacillaceae</taxon>
        <taxon>Paenibacillus</taxon>
    </lineage>
</organism>
<dbReference type="InterPro" id="IPR003660">
    <property type="entry name" value="HAMP_dom"/>
</dbReference>
<dbReference type="GO" id="GO:0007165">
    <property type="term" value="P:signal transduction"/>
    <property type="evidence" value="ECO:0007669"/>
    <property type="project" value="UniProtKB-KW"/>
</dbReference>
<evidence type="ECO:0000313" key="11">
    <source>
        <dbReference type="EMBL" id="MCJ8012197.1"/>
    </source>
</evidence>
<dbReference type="CDD" id="cd06225">
    <property type="entry name" value="HAMP"/>
    <property type="match status" value="1"/>
</dbReference>
<dbReference type="CDD" id="cd11386">
    <property type="entry name" value="MCP_signal"/>
    <property type="match status" value="1"/>
</dbReference>
<keyword evidence="3 8" id="KW-0472">Membrane</keyword>
<dbReference type="Pfam" id="PF00672">
    <property type="entry name" value="HAMP"/>
    <property type="match status" value="1"/>
</dbReference>
<feature type="transmembrane region" description="Helical" evidence="8">
    <location>
        <begin position="192"/>
        <end position="211"/>
    </location>
</feature>
<dbReference type="SMART" id="SM00283">
    <property type="entry name" value="MA"/>
    <property type="match status" value="1"/>
</dbReference>
<feature type="domain" description="HAMP" evidence="10">
    <location>
        <begin position="213"/>
        <end position="265"/>
    </location>
</feature>
<keyword evidence="12" id="KW-1185">Reference proteome</keyword>
<dbReference type="InterPro" id="IPR024478">
    <property type="entry name" value="HlyB_4HB_MCP"/>
</dbReference>
<gene>
    <name evidence="11" type="ORF">MUG84_10625</name>
</gene>
<dbReference type="Pfam" id="PF12729">
    <property type="entry name" value="4HB_MCP_1"/>
    <property type="match status" value="1"/>
</dbReference>
<dbReference type="SUPFAM" id="SSF58104">
    <property type="entry name" value="Methyl-accepting chemotaxis protein (MCP) signaling domain"/>
    <property type="match status" value="1"/>
</dbReference>
<keyword evidence="8" id="KW-0812">Transmembrane</keyword>
<feature type="domain" description="Methyl-accepting transducer" evidence="9">
    <location>
        <begin position="284"/>
        <end position="520"/>
    </location>
</feature>
<reference evidence="11" key="1">
    <citation type="submission" date="2022-04" db="EMBL/GenBank/DDBJ databases">
        <title>Paenibacillus mangrovi sp. nov., a novel endophytic bacterium isolated from bark of Kandelia candel.</title>
        <authorList>
            <person name="Tuo L."/>
        </authorList>
    </citation>
    <scope>NUCLEOTIDE SEQUENCE</scope>
    <source>
        <strain evidence="11">KQZ6P-2</strain>
    </source>
</reference>
<evidence type="ECO:0000256" key="2">
    <source>
        <dbReference type="ARBA" id="ARBA00022475"/>
    </source>
</evidence>
<dbReference type="InterPro" id="IPR004089">
    <property type="entry name" value="MCPsignal_dom"/>
</dbReference>
<feature type="coiled-coil region" evidence="7">
    <location>
        <begin position="474"/>
        <end position="508"/>
    </location>
</feature>
<keyword evidence="8" id="KW-1133">Transmembrane helix</keyword>
<evidence type="ECO:0000259" key="9">
    <source>
        <dbReference type="PROSITE" id="PS50111"/>
    </source>
</evidence>
<dbReference type="PANTHER" id="PTHR32089:SF112">
    <property type="entry name" value="LYSOZYME-LIKE PROTEIN-RELATED"/>
    <property type="match status" value="1"/>
</dbReference>
<comment type="caution">
    <text evidence="11">The sequence shown here is derived from an EMBL/GenBank/DDBJ whole genome shotgun (WGS) entry which is preliminary data.</text>
</comment>
<comment type="subcellular location">
    <subcellularLocation>
        <location evidence="1">Cell membrane</location>
    </subcellularLocation>
</comment>
<dbReference type="Gene3D" id="6.10.340.10">
    <property type="match status" value="1"/>
</dbReference>
<evidence type="ECO:0000313" key="12">
    <source>
        <dbReference type="Proteomes" id="UP001139347"/>
    </source>
</evidence>
<evidence type="ECO:0000256" key="4">
    <source>
        <dbReference type="ARBA" id="ARBA00023224"/>
    </source>
</evidence>
<dbReference type="Proteomes" id="UP001139347">
    <property type="component" value="Unassembled WGS sequence"/>
</dbReference>
<dbReference type="PROSITE" id="PS50111">
    <property type="entry name" value="CHEMOTAXIS_TRANSDUC_2"/>
    <property type="match status" value="1"/>
</dbReference>
<dbReference type="Gene3D" id="1.10.287.950">
    <property type="entry name" value="Methyl-accepting chemotaxis protein"/>
    <property type="match status" value="1"/>
</dbReference>
<evidence type="ECO:0000256" key="8">
    <source>
        <dbReference type="SAM" id="Phobius"/>
    </source>
</evidence>